<evidence type="ECO:0000256" key="3">
    <source>
        <dbReference type="ARBA" id="ARBA00022692"/>
    </source>
</evidence>
<evidence type="ECO:0000256" key="8">
    <source>
        <dbReference type="ARBA" id="ARBA00023033"/>
    </source>
</evidence>
<keyword evidence="2 10" id="KW-0349">Heme</keyword>
<dbReference type="GO" id="GO:0005506">
    <property type="term" value="F:iron ion binding"/>
    <property type="evidence" value="ECO:0007669"/>
    <property type="project" value="InterPro"/>
</dbReference>
<dbReference type="EnsemblPlants" id="PGSC0003DMT400011830">
    <property type="protein sequence ID" value="PGSC0003DMT400011830"/>
    <property type="gene ID" value="PGSC0003DMG400004647"/>
</dbReference>
<comment type="subcellular location">
    <subcellularLocation>
        <location evidence="1">Membrane</location>
        <topology evidence="1">Single-pass membrane protein</topology>
    </subcellularLocation>
</comment>
<evidence type="ECO:0000313" key="12">
    <source>
        <dbReference type="EnsemblPlants" id="PGSC0003DMT400011830"/>
    </source>
</evidence>
<sequence length="109" mass="12364">MKLQRDPKIWSNPNTFDPERFLTSQAGCDVRGQQYEFIPFGSGRRSCPGITYATQVTHLAIAHLLQGFDFSTPSNEPLDMKEGLGMTMRKVNPIEVMITPRLPSVLYKF</sequence>
<name>M1A094_SOLTU</name>
<dbReference type="GO" id="GO:0016020">
    <property type="term" value="C:membrane"/>
    <property type="evidence" value="ECO:0007669"/>
    <property type="project" value="UniProtKB-SubCell"/>
</dbReference>
<organism evidence="12 13">
    <name type="scientific">Solanum tuberosum</name>
    <name type="common">Potato</name>
    <dbReference type="NCBI Taxonomy" id="4113"/>
    <lineage>
        <taxon>Eukaryota</taxon>
        <taxon>Viridiplantae</taxon>
        <taxon>Streptophyta</taxon>
        <taxon>Embryophyta</taxon>
        <taxon>Tracheophyta</taxon>
        <taxon>Spermatophyta</taxon>
        <taxon>Magnoliopsida</taxon>
        <taxon>eudicotyledons</taxon>
        <taxon>Gunneridae</taxon>
        <taxon>Pentapetalae</taxon>
        <taxon>asterids</taxon>
        <taxon>lamiids</taxon>
        <taxon>Solanales</taxon>
        <taxon>Solanaceae</taxon>
        <taxon>Solanoideae</taxon>
        <taxon>Solaneae</taxon>
        <taxon>Solanum</taxon>
    </lineage>
</organism>
<dbReference type="Proteomes" id="UP000011115">
    <property type="component" value="Unassembled WGS sequence"/>
</dbReference>
<dbReference type="InterPro" id="IPR036396">
    <property type="entry name" value="Cyt_P450_sf"/>
</dbReference>
<comment type="cofactor">
    <cofactor evidence="10">
        <name>heme</name>
        <dbReference type="ChEBI" id="CHEBI:30413"/>
    </cofactor>
</comment>
<dbReference type="HOGENOM" id="CLU_001570_29_6_1"/>
<evidence type="ECO:0000256" key="5">
    <source>
        <dbReference type="ARBA" id="ARBA00022989"/>
    </source>
</evidence>
<dbReference type="PRINTS" id="PR00465">
    <property type="entry name" value="EP450IV"/>
</dbReference>
<reference evidence="13" key="1">
    <citation type="journal article" date="2011" name="Nature">
        <title>Genome sequence and analysis of the tuber crop potato.</title>
        <authorList>
            <consortium name="The Potato Genome Sequencing Consortium"/>
        </authorList>
    </citation>
    <scope>NUCLEOTIDE SEQUENCE [LARGE SCALE GENOMIC DNA]</scope>
    <source>
        <strain evidence="13">cv. DM1-3 516 R44</strain>
    </source>
</reference>
<keyword evidence="6 11" id="KW-0560">Oxidoreductase</keyword>
<evidence type="ECO:0000256" key="11">
    <source>
        <dbReference type="RuleBase" id="RU000461"/>
    </source>
</evidence>
<dbReference type="AlphaFoldDB" id="M1A094"/>
<dbReference type="GO" id="GO:0020037">
    <property type="term" value="F:heme binding"/>
    <property type="evidence" value="ECO:0007669"/>
    <property type="project" value="InterPro"/>
</dbReference>
<evidence type="ECO:0000256" key="7">
    <source>
        <dbReference type="ARBA" id="ARBA00023004"/>
    </source>
</evidence>
<evidence type="ECO:0000256" key="6">
    <source>
        <dbReference type="ARBA" id="ARBA00023002"/>
    </source>
</evidence>
<dbReference type="PANTHER" id="PTHR47947">
    <property type="entry name" value="CYTOCHROME P450 82C3-RELATED"/>
    <property type="match status" value="1"/>
</dbReference>
<dbReference type="InterPro" id="IPR050651">
    <property type="entry name" value="Plant_Cytochrome_P450_Monoox"/>
</dbReference>
<dbReference type="InterPro" id="IPR001128">
    <property type="entry name" value="Cyt_P450"/>
</dbReference>
<keyword evidence="9" id="KW-0472">Membrane</keyword>
<dbReference type="ExpressionAtlas" id="M1A094">
    <property type="expression patterns" value="baseline and differential"/>
</dbReference>
<keyword evidence="5" id="KW-1133">Transmembrane helix</keyword>
<gene>
    <name evidence="12" type="primary">LOC102594454</name>
</gene>
<evidence type="ECO:0000256" key="2">
    <source>
        <dbReference type="ARBA" id="ARBA00022617"/>
    </source>
</evidence>
<dbReference type="Gene3D" id="1.10.630.10">
    <property type="entry name" value="Cytochrome P450"/>
    <property type="match status" value="1"/>
</dbReference>
<keyword evidence="7 10" id="KW-0408">Iron</keyword>
<dbReference type="Pfam" id="PF00067">
    <property type="entry name" value="p450"/>
    <property type="match status" value="1"/>
</dbReference>
<dbReference type="GO" id="GO:0016705">
    <property type="term" value="F:oxidoreductase activity, acting on paired donors, with incorporation or reduction of molecular oxygen"/>
    <property type="evidence" value="ECO:0007669"/>
    <property type="project" value="InterPro"/>
</dbReference>
<evidence type="ECO:0000313" key="13">
    <source>
        <dbReference type="Proteomes" id="UP000011115"/>
    </source>
</evidence>
<evidence type="ECO:0000256" key="4">
    <source>
        <dbReference type="ARBA" id="ARBA00022723"/>
    </source>
</evidence>
<evidence type="ECO:0000256" key="10">
    <source>
        <dbReference type="PIRSR" id="PIRSR602403-1"/>
    </source>
</evidence>
<evidence type="ECO:0000256" key="9">
    <source>
        <dbReference type="ARBA" id="ARBA00023136"/>
    </source>
</evidence>
<keyword evidence="13" id="KW-1185">Reference proteome</keyword>
<dbReference type="PANTHER" id="PTHR47947:SF1">
    <property type="entry name" value="CYTOCHROME P450 82E3"/>
    <property type="match status" value="1"/>
</dbReference>
<dbReference type="Gramene" id="PGSC0003DMT400011830">
    <property type="protein sequence ID" value="PGSC0003DMT400011830"/>
    <property type="gene ID" value="PGSC0003DMG400004647"/>
</dbReference>
<evidence type="ECO:0000256" key="1">
    <source>
        <dbReference type="ARBA" id="ARBA00004167"/>
    </source>
</evidence>
<dbReference type="GO" id="GO:0004497">
    <property type="term" value="F:monooxygenase activity"/>
    <property type="evidence" value="ECO:0007669"/>
    <property type="project" value="UniProtKB-KW"/>
</dbReference>
<proteinExistence type="inferred from homology"/>
<dbReference type="InterPro" id="IPR002403">
    <property type="entry name" value="Cyt_P450_E_grp-IV"/>
</dbReference>
<dbReference type="InterPro" id="IPR017972">
    <property type="entry name" value="Cyt_P450_CS"/>
</dbReference>
<keyword evidence="4 10" id="KW-0479">Metal-binding</keyword>
<reference evidence="12" key="2">
    <citation type="submission" date="2015-06" db="UniProtKB">
        <authorList>
            <consortium name="EnsemblPlants"/>
        </authorList>
    </citation>
    <scope>IDENTIFICATION</scope>
    <source>
        <strain evidence="12">DM1-3 516 R44</strain>
    </source>
</reference>
<keyword evidence="8 11" id="KW-0503">Monooxygenase</keyword>
<dbReference type="PROSITE" id="PS00086">
    <property type="entry name" value="CYTOCHROME_P450"/>
    <property type="match status" value="1"/>
</dbReference>
<comment type="similarity">
    <text evidence="11">Belongs to the cytochrome P450 family.</text>
</comment>
<keyword evidence="3" id="KW-0812">Transmembrane</keyword>
<dbReference type="SUPFAM" id="SSF48264">
    <property type="entry name" value="Cytochrome P450"/>
    <property type="match status" value="1"/>
</dbReference>
<protein>
    <submittedName>
        <fullName evidence="12">Cytochrome P450 CYP82E4v2 nicotine demethylase</fullName>
    </submittedName>
</protein>
<accession>M1A094</accession>
<feature type="binding site" description="axial binding residue" evidence="10">
    <location>
        <position position="47"/>
    </location>
    <ligand>
        <name>heme</name>
        <dbReference type="ChEBI" id="CHEBI:30413"/>
    </ligand>
    <ligandPart>
        <name>Fe</name>
        <dbReference type="ChEBI" id="CHEBI:18248"/>
    </ligandPart>
</feature>